<dbReference type="AlphaFoldDB" id="A0A9W6PWZ2"/>
<keyword evidence="1" id="KW-0805">Transcription regulation</keyword>
<evidence type="ECO:0000256" key="2">
    <source>
        <dbReference type="ARBA" id="ARBA00023125"/>
    </source>
</evidence>
<proteinExistence type="predicted"/>
<protein>
    <submittedName>
        <fullName evidence="6">TetR family transcriptional regulator</fullName>
    </submittedName>
</protein>
<evidence type="ECO:0000259" key="5">
    <source>
        <dbReference type="PROSITE" id="PS50977"/>
    </source>
</evidence>
<feature type="domain" description="HTH tetR-type" evidence="5">
    <location>
        <begin position="17"/>
        <end position="77"/>
    </location>
</feature>
<keyword evidence="7" id="KW-1185">Reference proteome</keyword>
<comment type="caution">
    <text evidence="6">The sequence shown here is derived from an EMBL/GenBank/DDBJ whole genome shotgun (WGS) entry which is preliminary data.</text>
</comment>
<reference evidence="6" key="1">
    <citation type="submission" date="2023-02" db="EMBL/GenBank/DDBJ databases">
        <title>Actinomadura rubrobrunea NBRC 14622.</title>
        <authorList>
            <person name="Ichikawa N."/>
            <person name="Sato H."/>
            <person name="Tonouchi N."/>
        </authorList>
    </citation>
    <scope>NUCLEOTIDE SEQUENCE</scope>
    <source>
        <strain evidence="6">NBRC 14622</strain>
    </source>
</reference>
<dbReference type="PROSITE" id="PS50977">
    <property type="entry name" value="HTH_TETR_2"/>
    <property type="match status" value="1"/>
</dbReference>
<dbReference type="Gene3D" id="1.10.357.10">
    <property type="entry name" value="Tetracycline Repressor, domain 2"/>
    <property type="match status" value="1"/>
</dbReference>
<dbReference type="SUPFAM" id="SSF48498">
    <property type="entry name" value="Tetracyclin repressor-like, C-terminal domain"/>
    <property type="match status" value="1"/>
</dbReference>
<evidence type="ECO:0000256" key="3">
    <source>
        <dbReference type="ARBA" id="ARBA00023163"/>
    </source>
</evidence>
<evidence type="ECO:0000313" key="7">
    <source>
        <dbReference type="Proteomes" id="UP001165124"/>
    </source>
</evidence>
<dbReference type="GO" id="GO:0000976">
    <property type="term" value="F:transcription cis-regulatory region binding"/>
    <property type="evidence" value="ECO:0007669"/>
    <property type="project" value="TreeGrafter"/>
</dbReference>
<keyword evidence="3" id="KW-0804">Transcription</keyword>
<dbReference type="PANTHER" id="PTHR30055:SF234">
    <property type="entry name" value="HTH-TYPE TRANSCRIPTIONAL REGULATOR BETI"/>
    <property type="match status" value="1"/>
</dbReference>
<evidence type="ECO:0000256" key="1">
    <source>
        <dbReference type="ARBA" id="ARBA00023015"/>
    </source>
</evidence>
<evidence type="ECO:0000256" key="4">
    <source>
        <dbReference type="PROSITE-ProRule" id="PRU00335"/>
    </source>
</evidence>
<dbReference type="InterPro" id="IPR009057">
    <property type="entry name" value="Homeodomain-like_sf"/>
</dbReference>
<dbReference type="InterPro" id="IPR050109">
    <property type="entry name" value="HTH-type_TetR-like_transc_reg"/>
</dbReference>
<evidence type="ECO:0000313" key="6">
    <source>
        <dbReference type="EMBL" id="GLW64433.1"/>
    </source>
</evidence>
<organism evidence="6 7">
    <name type="scientific">Actinomadura rubrobrunea</name>
    <dbReference type="NCBI Taxonomy" id="115335"/>
    <lineage>
        <taxon>Bacteria</taxon>
        <taxon>Bacillati</taxon>
        <taxon>Actinomycetota</taxon>
        <taxon>Actinomycetes</taxon>
        <taxon>Streptosporangiales</taxon>
        <taxon>Thermomonosporaceae</taxon>
        <taxon>Actinomadura</taxon>
    </lineage>
</organism>
<dbReference type="InterPro" id="IPR036271">
    <property type="entry name" value="Tet_transcr_reg_TetR-rel_C_sf"/>
</dbReference>
<accession>A0A9W6PWZ2</accession>
<feature type="DNA-binding region" description="H-T-H motif" evidence="4">
    <location>
        <begin position="40"/>
        <end position="59"/>
    </location>
</feature>
<dbReference type="GO" id="GO:0003700">
    <property type="term" value="F:DNA-binding transcription factor activity"/>
    <property type="evidence" value="ECO:0007669"/>
    <property type="project" value="TreeGrafter"/>
</dbReference>
<name>A0A9W6PWZ2_9ACTN</name>
<dbReference type="InterPro" id="IPR001647">
    <property type="entry name" value="HTH_TetR"/>
</dbReference>
<sequence>MSAMAREIDAPRNARGRRSRSALLRAARELIEERGVEAVTMAAVAERAGVTRRAVYLHFRSRGELINELFGHIADTEDLPGRFAAVDDAPDGVAALEEFARAHAAFMARTLPFSTAVERVAHADPDAARHWETVLYWRNETNKALIRRLHDEGVLAPGWTVDTAADMLLALTSNGVIRTLLERGWSVEQVGAHMARVLRAAFTAG</sequence>
<dbReference type="Pfam" id="PF00440">
    <property type="entry name" value="TetR_N"/>
    <property type="match status" value="1"/>
</dbReference>
<dbReference type="EMBL" id="BSRZ01000005">
    <property type="protein sequence ID" value="GLW64433.1"/>
    <property type="molecule type" value="Genomic_DNA"/>
</dbReference>
<dbReference type="PANTHER" id="PTHR30055">
    <property type="entry name" value="HTH-TYPE TRANSCRIPTIONAL REGULATOR RUTR"/>
    <property type="match status" value="1"/>
</dbReference>
<keyword evidence="2 4" id="KW-0238">DNA-binding</keyword>
<gene>
    <name evidence="6" type="ORF">Arub01_26770</name>
</gene>
<dbReference type="SUPFAM" id="SSF46689">
    <property type="entry name" value="Homeodomain-like"/>
    <property type="match status" value="1"/>
</dbReference>
<dbReference type="Proteomes" id="UP001165124">
    <property type="component" value="Unassembled WGS sequence"/>
</dbReference>
<dbReference type="PRINTS" id="PR00455">
    <property type="entry name" value="HTHTETR"/>
</dbReference>